<keyword evidence="2" id="KW-0175">Coiled coil</keyword>
<evidence type="ECO:0000259" key="3">
    <source>
        <dbReference type="PROSITE" id="PS50891"/>
    </source>
</evidence>
<protein>
    <submittedName>
        <fullName evidence="4">LOB domain-containing protein 11</fullName>
    </submittedName>
</protein>
<reference evidence="4 5" key="1">
    <citation type="journal article" date="2012" name="Nat. Biotechnol.">
        <title>Draft genome sequence of pigeonpea (Cajanus cajan), an orphan legume crop of resource-poor farmers.</title>
        <authorList>
            <person name="Varshney R.K."/>
            <person name="Chen W."/>
            <person name="Li Y."/>
            <person name="Bharti A.K."/>
            <person name="Saxena R.K."/>
            <person name="Schlueter J.A."/>
            <person name="Donoghue M.T."/>
            <person name="Azam S."/>
            <person name="Fan G."/>
            <person name="Whaley A.M."/>
            <person name="Farmer A.D."/>
            <person name="Sheridan J."/>
            <person name="Iwata A."/>
            <person name="Tuteja R."/>
            <person name="Penmetsa R.V."/>
            <person name="Wu W."/>
            <person name="Upadhyaya H.D."/>
            <person name="Yang S.P."/>
            <person name="Shah T."/>
            <person name="Saxena K.B."/>
            <person name="Michael T."/>
            <person name="McCombie W.R."/>
            <person name="Yang B."/>
            <person name="Zhang G."/>
            <person name="Yang H."/>
            <person name="Wang J."/>
            <person name="Spillane C."/>
            <person name="Cook D.R."/>
            <person name="May G.D."/>
            <person name="Xu X."/>
            <person name="Jackson S.A."/>
        </authorList>
    </citation>
    <scope>NUCLEOTIDE SEQUENCE [LARGE SCALE GENOMIC DNA]</scope>
    <source>
        <strain evidence="5">cv. Asha</strain>
    </source>
</reference>
<organism evidence="4 5">
    <name type="scientific">Cajanus cajan</name>
    <name type="common">Pigeon pea</name>
    <name type="synonym">Cajanus indicus</name>
    <dbReference type="NCBI Taxonomy" id="3821"/>
    <lineage>
        <taxon>Eukaryota</taxon>
        <taxon>Viridiplantae</taxon>
        <taxon>Streptophyta</taxon>
        <taxon>Embryophyta</taxon>
        <taxon>Tracheophyta</taxon>
        <taxon>Spermatophyta</taxon>
        <taxon>Magnoliopsida</taxon>
        <taxon>eudicotyledons</taxon>
        <taxon>Gunneridae</taxon>
        <taxon>Pentapetalae</taxon>
        <taxon>rosids</taxon>
        <taxon>fabids</taxon>
        <taxon>Fabales</taxon>
        <taxon>Fabaceae</taxon>
        <taxon>Papilionoideae</taxon>
        <taxon>50 kb inversion clade</taxon>
        <taxon>NPAAA clade</taxon>
        <taxon>indigoferoid/millettioid clade</taxon>
        <taxon>Phaseoleae</taxon>
        <taxon>Cajanus</taxon>
    </lineage>
</organism>
<accession>A0A151TY63</accession>
<dbReference type="Gramene" id="C.cajan_10970.t">
    <property type="protein sequence ID" value="C.cajan_10970.t"/>
    <property type="gene ID" value="C.cajan_10970"/>
</dbReference>
<dbReference type="OrthoDB" id="1137559at2759"/>
<keyword evidence="5" id="KW-1185">Reference proteome</keyword>
<evidence type="ECO:0000313" key="4">
    <source>
        <dbReference type="EMBL" id="KYP72007.1"/>
    </source>
</evidence>
<evidence type="ECO:0000256" key="1">
    <source>
        <dbReference type="ARBA" id="ARBA00005474"/>
    </source>
</evidence>
<feature type="coiled-coil region" evidence="2">
    <location>
        <begin position="93"/>
        <end position="127"/>
    </location>
</feature>
<dbReference type="AlphaFoldDB" id="A0A151TY63"/>
<dbReference type="STRING" id="3821.A0A151TY63"/>
<dbReference type="InterPro" id="IPR004883">
    <property type="entry name" value="LOB"/>
</dbReference>
<dbReference type="PROSITE" id="PS50891">
    <property type="entry name" value="LOB"/>
    <property type="match status" value="1"/>
</dbReference>
<proteinExistence type="inferred from homology"/>
<dbReference type="OMA" id="NVHCLED"/>
<sequence>MGFHVEAQARMHQPCAACRMLRRRCDNNCLLAPYFPTQELHKFVGVHKVFGASNVIKMIQMVEERKREDAVKAMVYEATARLRDPVYGSAGSIYQLQKMIQELKAQLESMKTQVSELRQQKELLLSIHNNNVHSHNDPLFTDNDPIFDGYFDQLMDSDPFDFPVQVGWGCSNTNNMSMPSC</sequence>
<gene>
    <name evidence="4" type="ORF">KK1_011294</name>
</gene>
<dbReference type="PANTHER" id="PTHR31301">
    <property type="entry name" value="LOB DOMAIN-CONTAINING PROTEIN 4-RELATED"/>
    <property type="match status" value="1"/>
</dbReference>
<dbReference type="EMBL" id="CM003605">
    <property type="protein sequence ID" value="KYP72007.1"/>
    <property type="molecule type" value="Genomic_DNA"/>
</dbReference>
<comment type="similarity">
    <text evidence="1">Belongs to the LOB domain-containing protein family.</text>
</comment>
<feature type="domain" description="LOB" evidence="3">
    <location>
        <begin position="13"/>
        <end position="114"/>
    </location>
</feature>
<name>A0A151TY63_CAJCA</name>
<dbReference type="Proteomes" id="UP000075243">
    <property type="component" value="Chromosome 3"/>
</dbReference>
<dbReference type="PANTHER" id="PTHR31301:SF77">
    <property type="entry name" value="LOB DOMAIN-CONTAINING PROTEIN 1-LIKE"/>
    <property type="match status" value="1"/>
</dbReference>
<dbReference type="Pfam" id="PF03195">
    <property type="entry name" value="LOB"/>
    <property type="match status" value="1"/>
</dbReference>
<evidence type="ECO:0000313" key="5">
    <source>
        <dbReference type="Proteomes" id="UP000075243"/>
    </source>
</evidence>
<evidence type="ECO:0000256" key="2">
    <source>
        <dbReference type="SAM" id="Coils"/>
    </source>
</evidence>